<evidence type="ECO:0000256" key="1">
    <source>
        <dbReference type="SAM" id="MobiDB-lite"/>
    </source>
</evidence>
<feature type="compositionally biased region" description="Acidic residues" evidence="1">
    <location>
        <begin position="63"/>
        <end position="88"/>
    </location>
</feature>
<comment type="caution">
    <text evidence="3">The sequence shown here is derived from an EMBL/GenBank/DDBJ whole genome shotgun (WGS) entry which is preliminary data.</text>
</comment>
<dbReference type="EMBL" id="SNRW01002595">
    <property type="protein sequence ID" value="KAA6392284.1"/>
    <property type="molecule type" value="Genomic_DNA"/>
</dbReference>
<accession>A0A5J4WBG2</accession>
<feature type="region of interest" description="Disordered" evidence="1">
    <location>
        <begin position="54"/>
        <end position="89"/>
    </location>
</feature>
<name>A0A5J4WBG2_9EUKA</name>
<keyword evidence="2" id="KW-1133">Transmembrane helix</keyword>
<feature type="transmembrane region" description="Helical" evidence="2">
    <location>
        <begin position="15"/>
        <end position="35"/>
    </location>
</feature>
<dbReference type="AlphaFoldDB" id="A0A5J4WBG2"/>
<proteinExistence type="predicted"/>
<organism evidence="3 4">
    <name type="scientific">Streblomastix strix</name>
    <dbReference type="NCBI Taxonomy" id="222440"/>
    <lineage>
        <taxon>Eukaryota</taxon>
        <taxon>Metamonada</taxon>
        <taxon>Preaxostyla</taxon>
        <taxon>Oxymonadida</taxon>
        <taxon>Streblomastigidae</taxon>
        <taxon>Streblomastix</taxon>
    </lineage>
</organism>
<reference evidence="3 4" key="1">
    <citation type="submission" date="2019-03" db="EMBL/GenBank/DDBJ databases">
        <title>Single cell metagenomics reveals metabolic interactions within the superorganism composed of flagellate Streblomastix strix and complex community of Bacteroidetes bacteria on its surface.</title>
        <authorList>
            <person name="Treitli S.C."/>
            <person name="Kolisko M."/>
            <person name="Husnik F."/>
            <person name="Keeling P."/>
            <person name="Hampl V."/>
        </authorList>
    </citation>
    <scope>NUCLEOTIDE SEQUENCE [LARGE SCALE GENOMIC DNA]</scope>
    <source>
        <strain evidence="3">ST1C</strain>
    </source>
</reference>
<keyword evidence="2" id="KW-0472">Membrane</keyword>
<protein>
    <submittedName>
        <fullName evidence="3">Uncharacterized protein</fullName>
    </submittedName>
</protein>
<gene>
    <name evidence="3" type="ORF">EZS28_012187</name>
</gene>
<keyword evidence="2" id="KW-0812">Transmembrane</keyword>
<evidence type="ECO:0000256" key="2">
    <source>
        <dbReference type="SAM" id="Phobius"/>
    </source>
</evidence>
<evidence type="ECO:0000313" key="3">
    <source>
        <dbReference type="EMBL" id="KAA6392284.1"/>
    </source>
</evidence>
<sequence length="97" mass="11637">MSNLLWGRTNCSHQWAVLFSSSFVQLSLTIIFFLITSINFYFCDQCVDNDQDQVYDQDRDLERDQEEEEEDDEEEDDPEEEDEEDFDSDLFLLFDLL</sequence>
<dbReference type="Proteomes" id="UP000324800">
    <property type="component" value="Unassembled WGS sequence"/>
</dbReference>
<evidence type="ECO:0000313" key="4">
    <source>
        <dbReference type="Proteomes" id="UP000324800"/>
    </source>
</evidence>